<dbReference type="InterPro" id="IPR018114">
    <property type="entry name" value="TRYPSIN_HIS"/>
</dbReference>
<dbReference type="EMBL" id="LT629701">
    <property type="protein sequence ID" value="SDN34937.1"/>
    <property type="molecule type" value="Genomic_DNA"/>
</dbReference>
<dbReference type="Gene3D" id="2.40.10.10">
    <property type="entry name" value="Trypsin-like serine proteases"/>
    <property type="match status" value="2"/>
</dbReference>
<evidence type="ECO:0000313" key="3">
    <source>
        <dbReference type="EMBL" id="SDN34937.1"/>
    </source>
</evidence>
<sequence>MSGRRLAAVVCALALCPLGTAVASPSTVDTLFSLQAKELPADLIDAVRRDLGIDAPTYLEQAWRASGRAESPLERPLRALLPSRGVAGGMGVRLTTAARGQVGLCTLGFLAVDDLGRSTPVTAGHCAALTDAENAVLERGGVVGRFDTVRFDDLRSGGSGDDYATVRLTNPWLRPAAEVIDQRGGRVPVDGVAAPVEGMPVCKSGRTTGWTCGRVRKQRVHAVSGTTGRRIEAFAHTACSGVGDSGAPVLSGTLAVGILQGGTEGPGGRCRADSGGEDSAVAESLVHDVLPDFPGTLFVLTTTGDQDRDGKPDVDELAADPTAVRDDNGNGVAAFRDPAER</sequence>
<protein>
    <submittedName>
        <fullName evidence="3">Trypsin</fullName>
    </submittedName>
</protein>
<gene>
    <name evidence="3" type="ORF">SAMN04489726_6181</name>
</gene>
<evidence type="ECO:0000256" key="2">
    <source>
        <dbReference type="SAM" id="SignalP"/>
    </source>
</evidence>
<dbReference type="AlphaFoldDB" id="A0A1H0AN67"/>
<keyword evidence="2" id="KW-0732">Signal</keyword>
<evidence type="ECO:0000256" key="1">
    <source>
        <dbReference type="SAM" id="MobiDB-lite"/>
    </source>
</evidence>
<dbReference type="OrthoDB" id="4151186at2"/>
<proteinExistence type="predicted"/>
<dbReference type="GO" id="GO:0004252">
    <property type="term" value="F:serine-type endopeptidase activity"/>
    <property type="evidence" value="ECO:0007669"/>
    <property type="project" value="InterPro"/>
</dbReference>
<dbReference type="STRING" id="211114.SAMN04489726_6181"/>
<dbReference type="CDD" id="cd21112">
    <property type="entry name" value="alphaLP-like"/>
    <property type="match status" value="1"/>
</dbReference>
<evidence type="ECO:0000313" key="4">
    <source>
        <dbReference type="Proteomes" id="UP000183376"/>
    </source>
</evidence>
<dbReference type="eggNOG" id="COG0265">
    <property type="taxonomic scope" value="Bacteria"/>
</dbReference>
<dbReference type="InterPro" id="IPR009003">
    <property type="entry name" value="Peptidase_S1_PA"/>
</dbReference>
<feature type="signal peptide" evidence="2">
    <location>
        <begin position="1"/>
        <end position="23"/>
    </location>
</feature>
<dbReference type="RefSeq" id="WP_030428274.1">
    <property type="nucleotide sequence ID" value="NZ_JOEF01000003.1"/>
</dbReference>
<dbReference type="InterPro" id="IPR043504">
    <property type="entry name" value="Peptidase_S1_PA_chymotrypsin"/>
</dbReference>
<dbReference type="PROSITE" id="PS00134">
    <property type="entry name" value="TRYPSIN_HIS"/>
    <property type="match status" value="1"/>
</dbReference>
<keyword evidence="4" id="KW-1185">Reference proteome</keyword>
<dbReference type="SUPFAM" id="SSF50494">
    <property type="entry name" value="Trypsin-like serine proteases"/>
    <property type="match status" value="1"/>
</dbReference>
<feature type="compositionally biased region" description="Basic and acidic residues" evidence="1">
    <location>
        <begin position="305"/>
        <end position="314"/>
    </location>
</feature>
<accession>A0A1H0AN67</accession>
<dbReference type="GO" id="GO:0006508">
    <property type="term" value="P:proteolysis"/>
    <property type="evidence" value="ECO:0007669"/>
    <property type="project" value="InterPro"/>
</dbReference>
<dbReference type="Proteomes" id="UP000183376">
    <property type="component" value="Chromosome I"/>
</dbReference>
<feature type="region of interest" description="Disordered" evidence="1">
    <location>
        <begin position="303"/>
        <end position="341"/>
    </location>
</feature>
<name>A0A1H0AN67_ALLAB</name>
<reference evidence="3 4" key="1">
    <citation type="submission" date="2016-10" db="EMBL/GenBank/DDBJ databases">
        <authorList>
            <person name="de Groot N.N."/>
        </authorList>
    </citation>
    <scope>NUCLEOTIDE SEQUENCE [LARGE SCALE GENOMIC DNA]</scope>
    <source>
        <strain evidence="3 4">DSM 44149</strain>
    </source>
</reference>
<organism evidence="3 4">
    <name type="scientific">Allokutzneria albata</name>
    <name type="common">Kibdelosporangium albatum</name>
    <dbReference type="NCBI Taxonomy" id="211114"/>
    <lineage>
        <taxon>Bacteria</taxon>
        <taxon>Bacillati</taxon>
        <taxon>Actinomycetota</taxon>
        <taxon>Actinomycetes</taxon>
        <taxon>Pseudonocardiales</taxon>
        <taxon>Pseudonocardiaceae</taxon>
        <taxon>Allokutzneria</taxon>
    </lineage>
</organism>
<feature type="chain" id="PRO_5009246875" evidence="2">
    <location>
        <begin position="24"/>
        <end position="341"/>
    </location>
</feature>